<sequence length="204" mass="23138">MTHSALNTLIQQGAGENAIQTLIKANLNLLGEACTPSSISGEYIAFSEYPIITGKTDFVVFTDRSRMVVVIIEVKGADFNFLNADGSVNANINEAARQVRERYRTIENNYELFRRGFHDIRRDVESGKTIYNSYLGPNKFLHVDPDKEIWLKGMVIGGRTTDEYLVSKERHSLEKESLRISFDTWDSWSKNNGNYGGILRLHNV</sequence>
<accession>A0ABX0R2K6</accession>
<name>A0ABX0R2K6_9GAMM</name>
<gene>
    <name evidence="2" type="ORF">F3J38_15940</name>
</gene>
<dbReference type="InterPro" id="IPR025359">
    <property type="entry name" value="SduA_C"/>
</dbReference>
<evidence type="ECO:0000259" key="1">
    <source>
        <dbReference type="Pfam" id="PF14082"/>
    </source>
</evidence>
<organism evidence="2 3">
    <name type="scientific">Candidatus Pantoea formicae</name>
    <dbReference type="NCBI Taxonomy" id="2608355"/>
    <lineage>
        <taxon>Bacteria</taxon>
        <taxon>Pseudomonadati</taxon>
        <taxon>Pseudomonadota</taxon>
        <taxon>Gammaproteobacteria</taxon>
        <taxon>Enterobacterales</taxon>
        <taxon>Erwiniaceae</taxon>
        <taxon>Pantoea</taxon>
    </lineage>
</organism>
<dbReference type="EMBL" id="VWXD01000005">
    <property type="protein sequence ID" value="NIF01541.1"/>
    <property type="molecule type" value="Genomic_DNA"/>
</dbReference>
<protein>
    <submittedName>
        <fullName evidence="2">DUF4263 domain-containing protein</fullName>
    </submittedName>
</protein>
<keyword evidence="3" id="KW-1185">Reference proteome</keyword>
<dbReference type="Pfam" id="PF14082">
    <property type="entry name" value="SduA_C"/>
    <property type="match status" value="1"/>
</dbReference>
<evidence type="ECO:0000313" key="2">
    <source>
        <dbReference type="EMBL" id="NIF01541.1"/>
    </source>
</evidence>
<evidence type="ECO:0000313" key="3">
    <source>
        <dbReference type="Proteomes" id="UP000780690"/>
    </source>
</evidence>
<dbReference type="Proteomes" id="UP000780690">
    <property type="component" value="Unassembled WGS sequence"/>
</dbReference>
<dbReference type="RefSeq" id="WP_167140002.1">
    <property type="nucleotide sequence ID" value="NZ_JBGMNH010000016.1"/>
</dbReference>
<proteinExistence type="predicted"/>
<reference evidence="2 3" key="1">
    <citation type="journal article" date="2019" name="bioRxiv">
        <title>Bacteria contribute to plant secondary compound degradation in a generalist herbivore system.</title>
        <authorList>
            <person name="Francoeur C.B."/>
            <person name="Khadempour L."/>
            <person name="Moreira-Soto R.D."/>
            <person name="Gotting K."/>
            <person name="Book A.J."/>
            <person name="Pinto-Tomas A.A."/>
            <person name="Keefover-Ring K."/>
            <person name="Currie C.R."/>
        </authorList>
    </citation>
    <scope>NUCLEOTIDE SEQUENCE [LARGE SCALE GENOMIC DNA]</scope>
    <source>
        <strain evidence="2 3">Acro-805</strain>
    </source>
</reference>
<feature type="domain" description="Shedu protein SduA C-terminal" evidence="1">
    <location>
        <begin position="16"/>
        <end position="186"/>
    </location>
</feature>
<comment type="caution">
    <text evidence="2">The sequence shown here is derived from an EMBL/GenBank/DDBJ whole genome shotgun (WGS) entry which is preliminary data.</text>
</comment>